<proteinExistence type="predicted"/>
<dbReference type="Pfam" id="PF20160">
    <property type="entry name" value="C-JID"/>
    <property type="match status" value="1"/>
</dbReference>
<dbReference type="EMBL" id="QGNW01000549">
    <property type="protein sequence ID" value="RVW68113.1"/>
    <property type="molecule type" value="Genomic_DNA"/>
</dbReference>
<evidence type="ECO:0000256" key="1">
    <source>
        <dbReference type="ARBA" id="ARBA00022614"/>
    </source>
</evidence>
<reference evidence="5 6" key="1">
    <citation type="journal article" date="2018" name="PLoS Genet.">
        <title>Population sequencing reveals clonal diversity and ancestral inbreeding in the grapevine cultivar Chardonnay.</title>
        <authorList>
            <person name="Roach M.J."/>
            <person name="Johnson D.L."/>
            <person name="Bohlmann J."/>
            <person name="van Vuuren H.J."/>
            <person name="Jones S.J."/>
            <person name="Pretorius I.S."/>
            <person name="Schmidt S.A."/>
            <person name="Borneman A.R."/>
        </authorList>
    </citation>
    <scope>NUCLEOTIDE SEQUENCE [LARGE SCALE GENOMIC DNA]</scope>
    <source>
        <strain evidence="6">cv. Chardonnay</strain>
        <tissue evidence="5">Leaf</tissue>
    </source>
</reference>
<organism evidence="5 6">
    <name type="scientific">Vitis vinifera</name>
    <name type="common">Grape</name>
    <dbReference type="NCBI Taxonomy" id="29760"/>
    <lineage>
        <taxon>Eukaryota</taxon>
        <taxon>Viridiplantae</taxon>
        <taxon>Streptophyta</taxon>
        <taxon>Embryophyta</taxon>
        <taxon>Tracheophyta</taxon>
        <taxon>Spermatophyta</taxon>
        <taxon>Magnoliopsida</taxon>
        <taxon>eudicotyledons</taxon>
        <taxon>Gunneridae</taxon>
        <taxon>Pentapetalae</taxon>
        <taxon>rosids</taxon>
        <taxon>Vitales</taxon>
        <taxon>Vitaceae</taxon>
        <taxon>Viteae</taxon>
        <taxon>Vitis</taxon>
    </lineage>
</organism>
<feature type="domain" description="C-JID" evidence="4">
    <location>
        <begin position="61"/>
        <end position="155"/>
    </location>
</feature>
<feature type="compositionally biased region" description="Polar residues" evidence="3">
    <location>
        <begin position="177"/>
        <end position="191"/>
    </location>
</feature>
<evidence type="ECO:0000256" key="3">
    <source>
        <dbReference type="SAM" id="MobiDB-lite"/>
    </source>
</evidence>
<evidence type="ECO:0000259" key="4">
    <source>
        <dbReference type="Pfam" id="PF20160"/>
    </source>
</evidence>
<comment type="caution">
    <text evidence="5">The sequence shown here is derived from an EMBL/GenBank/DDBJ whole genome shotgun (WGS) entry which is preliminary data.</text>
</comment>
<sequence length="207" mass="23241">MLEGIPELPLSLKRIEAWLHKPGNFIEFIKSTMVFSSPVVQVSKISEAQPKSAGSMIPGSSGIPEWVLHQEMEREVRIELPMNCCASCGFGCQCDYYRNINSGASDELWVTYYPKISIPGKYHSNQFKHIQASFSARTVSDIKSCGIHLIYSQDHQQRNTPLLDSLGTQADDLPDNFQDNTESVAEDTNGNVKRRRTNPSRGHPIKE</sequence>
<accession>A0A438G7C0</accession>
<name>A0A438G7C0_VITVI</name>
<keyword evidence="2" id="KW-0677">Repeat</keyword>
<evidence type="ECO:0000256" key="2">
    <source>
        <dbReference type="ARBA" id="ARBA00022737"/>
    </source>
</evidence>
<keyword evidence="1" id="KW-0433">Leucine-rich repeat</keyword>
<dbReference type="Proteomes" id="UP000288805">
    <property type="component" value="Unassembled WGS sequence"/>
</dbReference>
<dbReference type="InterPro" id="IPR045344">
    <property type="entry name" value="C-JID"/>
</dbReference>
<feature type="region of interest" description="Disordered" evidence="3">
    <location>
        <begin position="162"/>
        <end position="207"/>
    </location>
</feature>
<protein>
    <recommendedName>
        <fullName evidence="4">C-JID domain-containing protein</fullName>
    </recommendedName>
</protein>
<dbReference type="AlphaFoldDB" id="A0A438G7C0"/>
<evidence type="ECO:0000313" key="6">
    <source>
        <dbReference type="Proteomes" id="UP000288805"/>
    </source>
</evidence>
<gene>
    <name evidence="5" type="ORF">CK203_064711</name>
</gene>
<evidence type="ECO:0000313" key="5">
    <source>
        <dbReference type="EMBL" id="RVW68113.1"/>
    </source>
</evidence>